<comment type="subcellular location">
    <subcellularLocation>
        <location evidence="1">Cell membrane</location>
        <topology evidence="1">Multi-pass membrane protein</topology>
    </subcellularLocation>
</comment>
<dbReference type="InterPro" id="IPR043428">
    <property type="entry name" value="LivM-like"/>
</dbReference>
<dbReference type="Pfam" id="PF02653">
    <property type="entry name" value="BPD_transp_2"/>
    <property type="match status" value="1"/>
</dbReference>
<dbReference type="EMBL" id="CP018092">
    <property type="protein sequence ID" value="ATS18772.1"/>
    <property type="molecule type" value="Genomic_DNA"/>
</dbReference>
<dbReference type="PANTHER" id="PTHR30482:SF10">
    <property type="entry name" value="HIGH-AFFINITY BRANCHED-CHAIN AMINO ACID TRANSPORT PROTEIN BRAE"/>
    <property type="match status" value="1"/>
</dbReference>
<dbReference type="AlphaFoldDB" id="A0A2D2Q2M3"/>
<keyword evidence="8" id="KW-1185">Reference proteome</keyword>
<evidence type="ECO:0000256" key="2">
    <source>
        <dbReference type="ARBA" id="ARBA00022475"/>
    </source>
</evidence>
<dbReference type="GO" id="GO:0005886">
    <property type="term" value="C:plasma membrane"/>
    <property type="evidence" value="ECO:0007669"/>
    <property type="project" value="UniProtKB-SubCell"/>
</dbReference>
<evidence type="ECO:0000256" key="4">
    <source>
        <dbReference type="ARBA" id="ARBA00022989"/>
    </source>
</evidence>
<feature type="transmembrane region" description="Helical" evidence="6">
    <location>
        <begin position="96"/>
        <end position="116"/>
    </location>
</feature>
<evidence type="ECO:0000256" key="5">
    <source>
        <dbReference type="ARBA" id="ARBA00023136"/>
    </source>
</evidence>
<evidence type="ECO:0000256" key="6">
    <source>
        <dbReference type="SAM" id="Phobius"/>
    </source>
</evidence>
<accession>A0A2D2Q2M3</accession>
<reference evidence="8" key="2">
    <citation type="journal article" date="2022" name="Front. Microbiol.">
        <title>Comparative Genomic Analysis Revealed Distinct Molecular Components and Organization of CO2-Concentrating Mechanism in Thermophilic Cyanobacteria.</title>
        <authorList>
            <person name="Tang J."/>
            <person name="Zhou H."/>
            <person name="Yao D."/>
            <person name="Riaz S."/>
            <person name="You D."/>
            <person name="Klepacz-Smolka A."/>
            <person name="Daroch M."/>
        </authorList>
    </citation>
    <scope>NUCLEOTIDE SEQUENCE [LARGE SCALE GENOMIC DNA]</scope>
    <source>
        <strain evidence="8">PCC 6715</strain>
    </source>
</reference>
<dbReference type="KEGG" id="slw:BRW62_08440"/>
<proteinExistence type="predicted"/>
<reference evidence="7 8" key="1">
    <citation type="submission" date="2016-11" db="EMBL/GenBank/DDBJ databases">
        <title>Complete genome sequence of thermophilic cyanobacteria strain Synechococcus sp. PCC6715.</title>
        <authorList>
            <person name="Tang J."/>
            <person name="Daroch M."/>
            <person name="Liang Y."/>
            <person name="Jiang D."/>
            <person name="Shah M."/>
        </authorList>
    </citation>
    <scope>NUCLEOTIDE SEQUENCE [LARGE SCALE GENOMIC DNA]</scope>
    <source>
        <strain evidence="7 8">PCC 6715</strain>
    </source>
</reference>
<keyword evidence="2" id="KW-1003">Cell membrane</keyword>
<feature type="transmembrane region" description="Helical" evidence="6">
    <location>
        <begin position="136"/>
        <end position="156"/>
    </location>
</feature>
<organism evidence="7 8">
    <name type="scientific">Parathermosynechococcus lividus PCC 6715</name>
    <dbReference type="NCBI Taxonomy" id="1917166"/>
    <lineage>
        <taxon>Bacteria</taxon>
        <taxon>Bacillati</taxon>
        <taxon>Cyanobacteriota</taxon>
        <taxon>Cyanophyceae</taxon>
        <taxon>Acaryochloridales</taxon>
        <taxon>Thermosynechococcaceae</taxon>
        <taxon>Parathermosynechococcus</taxon>
    </lineage>
</organism>
<feature type="transmembrane region" description="Helical" evidence="6">
    <location>
        <begin position="187"/>
        <end position="208"/>
    </location>
</feature>
<evidence type="ECO:0000313" key="7">
    <source>
        <dbReference type="EMBL" id="ATS18772.1"/>
    </source>
</evidence>
<evidence type="ECO:0000313" key="8">
    <source>
        <dbReference type="Proteomes" id="UP000231057"/>
    </source>
</evidence>
<dbReference type="PANTHER" id="PTHR30482">
    <property type="entry name" value="HIGH-AFFINITY BRANCHED-CHAIN AMINO ACID TRANSPORT SYSTEM PERMEASE"/>
    <property type="match status" value="1"/>
</dbReference>
<feature type="transmembrane region" description="Helical" evidence="6">
    <location>
        <begin position="220"/>
        <end position="246"/>
    </location>
</feature>
<keyword evidence="4 6" id="KW-1133">Transmembrane helix</keyword>
<sequence>MTHWLSTYGFLIVSMTLGALLALSLYLPFMSGQLSLASPGFYAIGGYIAAILSTRVFSAVTPYPLWCMAVELVLAVVCCGLLGWGIGVPVLRLRGIYFAIATIALVEVLRVLALNLEITGGAIGIFGVPQPFREPLGYLWLTLPLLVVVAIAIGRLEHSRPGQAMQAIRADELVATTLGIDATRYKVLGFTLGAMLAGVAGVLSAHLLNTWNPRQGTFDTGIIALTAVLIGGNRTFVGAVVGGMVFTALPELLRGLADQPELPTAIAAFLRDGRMILYGGLIVLGTCFFPQGVCQPPRWRQLQSRLRVWRHIRKDLLH</sequence>
<protein>
    <submittedName>
        <fullName evidence="7">Branched-chain amino acid ABC transporter permease</fullName>
    </submittedName>
</protein>
<dbReference type="CDD" id="cd06581">
    <property type="entry name" value="TM_PBP1_LivM_like"/>
    <property type="match status" value="1"/>
</dbReference>
<dbReference type="Proteomes" id="UP000231057">
    <property type="component" value="Chromosome"/>
</dbReference>
<feature type="transmembrane region" description="Helical" evidence="6">
    <location>
        <begin position="39"/>
        <end position="57"/>
    </location>
</feature>
<dbReference type="InterPro" id="IPR001851">
    <property type="entry name" value="ABC_transp_permease"/>
</dbReference>
<dbReference type="RefSeq" id="WP_099799109.1">
    <property type="nucleotide sequence ID" value="NZ_CP018092.1"/>
</dbReference>
<feature type="transmembrane region" description="Helical" evidence="6">
    <location>
        <begin position="63"/>
        <end position="84"/>
    </location>
</feature>
<feature type="transmembrane region" description="Helical" evidence="6">
    <location>
        <begin position="6"/>
        <end position="27"/>
    </location>
</feature>
<evidence type="ECO:0000256" key="1">
    <source>
        <dbReference type="ARBA" id="ARBA00004651"/>
    </source>
</evidence>
<gene>
    <name evidence="7" type="ORF">BRW62_08440</name>
</gene>
<keyword evidence="3 6" id="KW-0812">Transmembrane</keyword>
<feature type="transmembrane region" description="Helical" evidence="6">
    <location>
        <begin position="275"/>
        <end position="293"/>
    </location>
</feature>
<evidence type="ECO:0000256" key="3">
    <source>
        <dbReference type="ARBA" id="ARBA00022692"/>
    </source>
</evidence>
<dbReference type="OrthoDB" id="9789927at2"/>
<keyword evidence="5 6" id="KW-0472">Membrane</keyword>
<dbReference type="GO" id="GO:0015658">
    <property type="term" value="F:branched-chain amino acid transmembrane transporter activity"/>
    <property type="evidence" value="ECO:0007669"/>
    <property type="project" value="InterPro"/>
</dbReference>
<name>A0A2D2Q2M3_PARLV</name>